<dbReference type="GO" id="GO:0008061">
    <property type="term" value="F:chitin binding"/>
    <property type="evidence" value="ECO:0007669"/>
    <property type="project" value="InterPro"/>
</dbReference>
<dbReference type="GO" id="GO:0004553">
    <property type="term" value="F:hydrolase activity, hydrolyzing O-glycosyl compounds"/>
    <property type="evidence" value="ECO:0007669"/>
    <property type="project" value="InterPro"/>
</dbReference>
<sequence>MLFKSIENFTNVDFYFFDFNIINMRFLYIFFILFLSLSLFSQVFEDTGKISIHRYEKELNETSKIDTGKIFDKKEIKGFNCFVFLLPIFLFLITFLILFLFIKNKKKIFFLILPLLIFINIFPSIHYEDYQKNLKDVLWGFPNGLNEKLNESKSKGLLFNYYGYLPYWIDTLYYSNFQYDLLTHISYFSIDINSDGSLSSFPNPSRFSKIYNDGHKRGVRIHLTFTLFGTTNVTNLLNSKTSRDNCINNILNYVSTYSLDGVNIDFEFVSSSVRDSFKIFIQDLSNRLHTQFSKRLELYIAVPPVYQWYPGYDYMSLSNYSDGLFVMCYDYHWSGSSEAGPVSPTFNSTFWGYYAVNTSLDDILSLGVDPKKIIVGVPYYGYDWPTESDTLKSKTTGSGSSVIFKNAKVNSQNYGRKFDSYSKTPYYTYYSTSYHQCFYDDSSSLRYKFGIVKGKDLQGSGCWALGYDDGVSDLWAVLKEELSVTSPSKHFVVKVNTTNLNVREGPSTSYDILNVANYGEKFVAFDFDGYWYKIYYPSASFPYYAYIYGGDGINIKYLEGDNSSSVVRITASLLNVREGPSTSYPILTQVSYNQNFVVDSFVSTWARIILPDSNKLGFISYSSYSQLFDSLSVFNDCEVLIDSMITPDTVFSGDSFEIKIFLKNVGYLSLDSIFGISFSENSSFFYENFWLDSTFAKSYGHKTLPGQNGVKTFYFKAPLILKDSLFDYNIILKRNGDISSDYFKIEIFVKSKSSGKVDDENFLRDEDANLYKKFYTIYDISGRLVEKGEGDFSSSKMKGLSKGLYFMIFSDGKSLNKKKILKLK</sequence>
<name>A0A7C3N678_UNCW3</name>
<evidence type="ECO:0000256" key="1">
    <source>
        <dbReference type="ARBA" id="ARBA00022801"/>
    </source>
</evidence>
<dbReference type="Gene3D" id="3.10.50.10">
    <property type="match status" value="1"/>
</dbReference>
<dbReference type="InterPro" id="IPR011583">
    <property type="entry name" value="Chitinase_II/V-like_cat"/>
</dbReference>
<dbReference type="GO" id="GO:0009313">
    <property type="term" value="P:oligosaccharide catabolic process"/>
    <property type="evidence" value="ECO:0007669"/>
    <property type="project" value="TreeGrafter"/>
</dbReference>
<organism evidence="7">
    <name type="scientific">candidate division WOR-3 bacterium</name>
    <dbReference type="NCBI Taxonomy" id="2052148"/>
    <lineage>
        <taxon>Bacteria</taxon>
        <taxon>Bacteria division WOR-3</taxon>
    </lineage>
</organism>
<dbReference type="Pfam" id="PF08239">
    <property type="entry name" value="SH3_3"/>
    <property type="match status" value="2"/>
</dbReference>
<reference evidence="7" key="1">
    <citation type="journal article" date="2020" name="mSystems">
        <title>Genome- and Community-Level Interaction Insights into Carbon Utilization and Element Cycling Functions of Hydrothermarchaeota in Hydrothermal Sediment.</title>
        <authorList>
            <person name="Zhou Z."/>
            <person name="Liu Y."/>
            <person name="Xu W."/>
            <person name="Pan J."/>
            <person name="Luo Z.H."/>
            <person name="Li M."/>
        </authorList>
    </citation>
    <scope>NUCLEOTIDE SEQUENCE [LARGE SCALE GENOMIC DNA]</scope>
    <source>
        <strain evidence="7">SpSt-464</strain>
    </source>
</reference>
<dbReference type="InterPro" id="IPR003646">
    <property type="entry name" value="SH3-like_bac-type"/>
</dbReference>
<feature type="domain" description="SH3b" evidence="5">
    <location>
        <begin position="564"/>
        <end position="629"/>
    </location>
</feature>
<dbReference type="SMART" id="SM00287">
    <property type="entry name" value="SH3b"/>
    <property type="match status" value="2"/>
</dbReference>
<evidence type="ECO:0000256" key="4">
    <source>
        <dbReference type="SAM" id="Phobius"/>
    </source>
</evidence>
<keyword evidence="2 3" id="KW-0326">Glycosidase</keyword>
<evidence type="ECO:0000313" key="7">
    <source>
        <dbReference type="EMBL" id="HFK24038.1"/>
    </source>
</evidence>
<dbReference type="PROSITE" id="PS51781">
    <property type="entry name" value="SH3B"/>
    <property type="match status" value="2"/>
</dbReference>
<dbReference type="InterPro" id="IPR001579">
    <property type="entry name" value="Glyco_hydro_18_chit_AS"/>
</dbReference>
<evidence type="ECO:0000259" key="6">
    <source>
        <dbReference type="PROSITE" id="PS51910"/>
    </source>
</evidence>
<proteinExistence type="predicted"/>
<dbReference type="PROSITE" id="PS51910">
    <property type="entry name" value="GH18_2"/>
    <property type="match status" value="1"/>
</dbReference>
<feature type="transmembrane region" description="Helical" evidence="4">
    <location>
        <begin position="79"/>
        <end position="102"/>
    </location>
</feature>
<feature type="transmembrane region" description="Helical" evidence="4">
    <location>
        <begin position="108"/>
        <end position="125"/>
    </location>
</feature>
<accession>A0A7C3N678</accession>
<gene>
    <name evidence="7" type="ORF">ENS15_05240</name>
</gene>
<dbReference type="SUPFAM" id="SSF51445">
    <property type="entry name" value="(Trans)glycosidases"/>
    <property type="match status" value="1"/>
</dbReference>
<dbReference type="Gene3D" id="3.20.20.80">
    <property type="entry name" value="Glycosidases"/>
    <property type="match status" value="1"/>
</dbReference>
<keyword evidence="4" id="KW-0472">Membrane</keyword>
<dbReference type="NCBIfam" id="TIGR04183">
    <property type="entry name" value="Por_Secre_tail"/>
    <property type="match status" value="1"/>
</dbReference>
<feature type="transmembrane region" description="Helical" evidence="4">
    <location>
        <begin position="26"/>
        <end position="44"/>
    </location>
</feature>
<keyword evidence="1 3" id="KW-0378">Hydrolase</keyword>
<dbReference type="EMBL" id="DSTT01000005">
    <property type="protein sequence ID" value="HFK24038.1"/>
    <property type="molecule type" value="Genomic_DNA"/>
</dbReference>
<dbReference type="InterPro" id="IPR029070">
    <property type="entry name" value="Chitinase_insertion_sf"/>
</dbReference>
<dbReference type="Pfam" id="PF00704">
    <property type="entry name" value="Glyco_hydro_18"/>
    <property type="match status" value="1"/>
</dbReference>
<dbReference type="InterPro" id="IPR001223">
    <property type="entry name" value="Glyco_hydro18_cat"/>
</dbReference>
<dbReference type="SMART" id="SM00636">
    <property type="entry name" value="Glyco_18"/>
    <property type="match status" value="1"/>
</dbReference>
<dbReference type="InterPro" id="IPR051887">
    <property type="entry name" value="GH18_Domain-Containing"/>
</dbReference>
<keyword evidence="4" id="KW-1133">Transmembrane helix</keyword>
<comment type="caution">
    <text evidence="7">The sequence shown here is derived from an EMBL/GenBank/DDBJ whole genome shotgun (WGS) entry which is preliminary data.</text>
</comment>
<feature type="domain" description="SH3b" evidence="5">
    <location>
        <begin position="486"/>
        <end position="556"/>
    </location>
</feature>
<evidence type="ECO:0000256" key="2">
    <source>
        <dbReference type="ARBA" id="ARBA00023295"/>
    </source>
</evidence>
<dbReference type="AlphaFoldDB" id="A0A7C3N678"/>
<dbReference type="InterPro" id="IPR026444">
    <property type="entry name" value="Secre_tail"/>
</dbReference>
<evidence type="ECO:0000259" key="5">
    <source>
        <dbReference type="PROSITE" id="PS51781"/>
    </source>
</evidence>
<dbReference type="PROSITE" id="PS01095">
    <property type="entry name" value="GH18_1"/>
    <property type="match status" value="1"/>
</dbReference>
<dbReference type="PANTHER" id="PTHR46290:SF1">
    <property type="entry name" value="DI-N-ACETYLCHITOBIASE"/>
    <property type="match status" value="1"/>
</dbReference>
<dbReference type="PANTHER" id="PTHR46290">
    <property type="entry name" value="DI-N-ACETYLCHITOBIASE"/>
    <property type="match status" value="1"/>
</dbReference>
<keyword evidence="4" id="KW-0812">Transmembrane</keyword>
<feature type="domain" description="GH18" evidence="6">
    <location>
        <begin position="159"/>
        <end position="485"/>
    </location>
</feature>
<dbReference type="Gene3D" id="2.30.30.40">
    <property type="entry name" value="SH3 Domains"/>
    <property type="match status" value="2"/>
</dbReference>
<dbReference type="InterPro" id="IPR017853">
    <property type="entry name" value="GH"/>
</dbReference>
<evidence type="ECO:0000256" key="3">
    <source>
        <dbReference type="RuleBase" id="RU000489"/>
    </source>
</evidence>
<protein>
    <submittedName>
        <fullName evidence="7">T9SS type A sorting domain-containing protein</fullName>
    </submittedName>
</protein>